<feature type="compositionally biased region" description="Polar residues" evidence="1">
    <location>
        <begin position="76"/>
        <end position="92"/>
    </location>
</feature>
<protein>
    <submittedName>
        <fullName evidence="2">Uncharacterized protein</fullName>
    </submittedName>
</protein>
<dbReference type="EMBL" id="OV725082">
    <property type="protein sequence ID" value="CAH1406019.1"/>
    <property type="molecule type" value="Genomic_DNA"/>
</dbReference>
<organism evidence="2 3">
    <name type="scientific">Nezara viridula</name>
    <name type="common">Southern green stink bug</name>
    <name type="synonym">Cimex viridulus</name>
    <dbReference type="NCBI Taxonomy" id="85310"/>
    <lineage>
        <taxon>Eukaryota</taxon>
        <taxon>Metazoa</taxon>
        <taxon>Ecdysozoa</taxon>
        <taxon>Arthropoda</taxon>
        <taxon>Hexapoda</taxon>
        <taxon>Insecta</taxon>
        <taxon>Pterygota</taxon>
        <taxon>Neoptera</taxon>
        <taxon>Paraneoptera</taxon>
        <taxon>Hemiptera</taxon>
        <taxon>Heteroptera</taxon>
        <taxon>Panheteroptera</taxon>
        <taxon>Pentatomomorpha</taxon>
        <taxon>Pentatomoidea</taxon>
        <taxon>Pentatomidae</taxon>
        <taxon>Pentatominae</taxon>
        <taxon>Nezara</taxon>
    </lineage>
</organism>
<dbReference type="Proteomes" id="UP001152798">
    <property type="component" value="Chromosome 6"/>
</dbReference>
<name>A0A9P0HPT3_NEZVI</name>
<feature type="region of interest" description="Disordered" evidence="1">
    <location>
        <begin position="71"/>
        <end position="109"/>
    </location>
</feature>
<gene>
    <name evidence="2" type="ORF">NEZAVI_LOCUS14062</name>
</gene>
<dbReference type="OrthoDB" id="6629675at2759"/>
<evidence type="ECO:0000256" key="1">
    <source>
        <dbReference type="SAM" id="MobiDB-lite"/>
    </source>
</evidence>
<dbReference type="AlphaFoldDB" id="A0A9P0HPT3"/>
<proteinExistence type="predicted"/>
<sequence length="109" mass="12295">MKVRAYPGRAMLSYEASWAGLDQLWAAPSITTTASSFEYLPRLLLDSDREEEFLIPRPKLIVPVHTYGIRKRRTGNLHSPRTGSGEQVTSKESNQRQDTRAHHKSCPGS</sequence>
<evidence type="ECO:0000313" key="2">
    <source>
        <dbReference type="EMBL" id="CAH1406019.1"/>
    </source>
</evidence>
<reference evidence="2" key="1">
    <citation type="submission" date="2022-01" db="EMBL/GenBank/DDBJ databases">
        <authorList>
            <person name="King R."/>
        </authorList>
    </citation>
    <scope>NUCLEOTIDE SEQUENCE</scope>
</reference>
<accession>A0A9P0HPT3</accession>
<keyword evidence="3" id="KW-1185">Reference proteome</keyword>
<evidence type="ECO:0000313" key="3">
    <source>
        <dbReference type="Proteomes" id="UP001152798"/>
    </source>
</evidence>